<feature type="transmembrane region" description="Helical" evidence="1">
    <location>
        <begin position="105"/>
        <end position="122"/>
    </location>
</feature>
<feature type="transmembrane region" description="Helical" evidence="1">
    <location>
        <begin position="342"/>
        <end position="360"/>
    </location>
</feature>
<feature type="transmembrane region" description="Helical" evidence="1">
    <location>
        <begin position="616"/>
        <end position="635"/>
    </location>
</feature>
<feature type="transmembrane region" description="Helical" evidence="1">
    <location>
        <begin position="224"/>
        <end position="244"/>
    </location>
</feature>
<keyword evidence="1" id="KW-1133">Transmembrane helix</keyword>
<organism evidence="2 3">
    <name type="scientific">Cohnella candidum</name>
    <dbReference type="NCBI Taxonomy" id="2674991"/>
    <lineage>
        <taxon>Bacteria</taxon>
        <taxon>Bacillati</taxon>
        <taxon>Bacillota</taxon>
        <taxon>Bacilli</taxon>
        <taxon>Bacillales</taxon>
        <taxon>Paenibacillaceae</taxon>
        <taxon>Cohnella</taxon>
    </lineage>
</organism>
<feature type="transmembrane region" description="Helical" evidence="1">
    <location>
        <begin position="157"/>
        <end position="180"/>
    </location>
</feature>
<proteinExistence type="predicted"/>
<keyword evidence="1" id="KW-0812">Transmembrane</keyword>
<protein>
    <submittedName>
        <fullName evidence="2">Uncharacterized protein</fullName>
    </submittedName>
</protein>
<keyword evidence="1" id="KW-0472">Membrane</keyword>
<reference evidence="2 3" key="1">
    <citation type="submission" date="2018-10" db="EMBL/GenBank/DDBJ databases">
        <title>Genome Sequence of Cohnella sp.</title>
        <authorList>
            <person name="Srinivasan S."/>
            <person name="Kim M.K."/>
        </authorList>
    </citation>
    <scope>NUCLEOTIDE SEQUENCE [LARGE SCALE GENOMIC DNA]</scope>
    <source>
        <strain evidence="2 3">18JY8-7</strain>
    </source>
</reference>
<evidence type="ECO:0000256" key="1">
    <source>
        <dbReference type="SAM" id="Phobius"/>
    </source>
</evidence>
<name>A0A3G3K0U2_9BACL</name>
<feature type="transmembrane region" description="Helical" evidence="1">
    <location>
        <begin position="15"/>
        <end position="37"/>
    </location>
</feature>
<evidence type="ECO:0000313" key="2">
    <source>
        <dbReference type="EMBL" id="AYQ74165.1"/>
    </source>
</evidence>
<feature type="transmembrane region" description="Helical" evidence="1">
    <location>
        <begin position="256"/>
        <end position="278"/>
    </location>
</feature>
<dbReference type="Proteomes" id="UP000269097">
    <property type="component" value="Chromosome"/>
</dbReference>
<feature type="transmembrane region" description="Helical" evidence="1">
    <location>
        <begin position="552"/>
        <end position="570"/>
    </location>
</feature>
<dbReference type="RefSeq" id="WP_123042247.1">
    <property type="nucleotide sequence ID" value="NZ_CP033433.1"/>
</dbReference>
<feature type="transmembrane region" description="Helical" evidence="1">
    <location>
        <begin position="128"/>
        <end position="145"/>
    </location>
</feature>
<feature type="transmembrane region" description="Helical" evidence="1">
    <location>
        <begin position="642"/>
        <end position="662"/>
    </location>
</feature>
<feature type="transmembrane region" description="Helical" evidence="1">
    <location>
        <begin position="192"/>
        <end position="212"/>
    </location>
</feature>
<feature type="transmembrane region" description="Helical" evidence="1">
    <location>
        <begin position="63"/>
        <end position="84"/>
    </location>
</feature>
<feature type="transmembrane region" description="Helical" evidence="1">
    <location>
        <begin position="490"/>
        <end position="512"/>
    </location>
</feature>
<gene>
    <name evidence="2" type="ORF">EAV92_17300</name>
</gene>
<dbReference type="AlphaFoldDB" id="A0A3G3K0U2"/>
<evidence type="ECO:0000313" key="3">
    <source>
        <dbReference type="Proteomes" id="UP000269097"/>
    </source>
</evidence>
<dbReference type="PROSITE" id="PS51257">
    <property type="entry name" value="PROKAR_LIPOPROTEIN"/>
    <property type="match status" value="1"/>
</dbReference>
<feature type="transmembrane region" description="Helical" evidence="1">
    <location>
        <begin position="290"/>
        <end position="308"/>
    </location>
</feature>
<keyword evidence="3" id="KW-1185">Reference proteome</keyword>
<feature type="transmembrane region" description="Helical" evidence="1">
    <location>
        <begin position="372"/>
        <end position="388"/>
    </location>
</feature>
<dbReference type="KEGG" id="coh:EAV92_17300"/>
<accession>A0A3G3K0U2</accession>
<dbReference type="EMBL" id="CP033433">
    <property type="protein sequence ID" value="AYQ74165.1"/>
    <property type="molecule type" value="Genomic_DNA"/>
</dbReference>
<feature type="transmembrane region" description="Helical" evidence="1">
    <location>
        <begin position="452"/>
        <end position="470"/>
    </location>
</feature>
<feature type="transmembrane region" description="Helical" evidence="1">
    <location>
        <begin position="582"/>
        <end position="604"/>
    </location>
</feature>
<sequence>MIEKIQSWFASQKNIATNAILSSVLSACFTLLLTPLLKNGKQGYPDLIVGSTTWNDFYKTFDYYFMAAFLVSFIVFYLIGVVVLKKTNGIRFLENMEGSEAKHSIQSVMLGFFSFLAGTTMLRGSLPHVELMLYGCMAAASYFYISDQDREKALLRFSSVVIFPVFAYFSMIAATALLKWLAPEWMIGHKAFAAKAITGLTLISFAFSAIAFRKWPTITIRRILMLSQCATPLLLLVFINQTYFYQNNIHSNGYSARLSIFVGIAIVLLFLSHAFLWVRNANRDLAGIQDLVMTPALIPIAVFIAFRIPQYTAFASDDFHLGEIMIAWQQIFGFHQQMYTDFVSVQGIGGMLYGAINDFLLNGTMETVTQSYAVFTALFVAVTAFLLSRTVGNMWALLISTFILPNTDRIYFVPIVLLVLANKKLLSRPMIWLQLWLVLSAVHSFFNPSVGMATSLASFPFAVVMVIKTIKEKWPSFYWNRHRVPFAGILILNAAAAVVLFKPFLGLVGFLIDNGSLNTTAYGITFIRDKVVPDYFPHLFSSALLNKLLWETFRIGGLLLSFILFWYIGMREIRNQGTKWRLTPTLVMAISAGLLVITVMPYSMGRIDPASINRPGTITLMFFGAVLPVAFALLLKSKSNRLWVIMAGLLLGMKYVFVYQPVPYIQAKAIENIYVPNEAKYVEGEKVGLPMLGHSYMENAKLEDILNFHSTLNGLLRQGETYYDLTDRSLYYYVANKRVPALYSADFLAANERIQSKVISKLEAEKPAVVWAGPSIRHDGGPSSLRSYRIYRWLLEQGYRYDSVNGLDFLLSPDRYREVFDKSLSQVNEIPASPTWSKQQEAGRSVISAPHTLVVNKNETGWHHEVVTVPIHGATEFLIQADPDFQVTGGDGISYVNVDFLDRDQRQIGNYTSSYLSSGTHFMDTFSVPPITASMKVGLVITESTFGTFTFRNIALNAIVKGKTSDSEAFAEAYNLLGMNKLFYLKDIQSIGVAWGRNFPTLQERLQTRPIDFPVPQIHSVEEAAPATYRIVGDDPYWVWSFPKALTGSDNDFVAIDFGAETKGTFVGQLYWSLDGESFREDRSVVFRANDGKVLIPLGSSPSWLLSRHITGLRLDIDRFEGRQIQLNNIAFYKLVK</sequence>